<keyword evidence="8" id="KW-1185">Reference proteome</keyword>
<dbReference type="PROSITE" id="PS51640">
    <property type="entry name" value="MRG"/>
    <property type="match status" value="1"/>
</dbReference>
<reference evidence="7" key="1">
    <citation type="submission" date="2020-03" db="EMBL/GenBank/DDBJ databases">
        <title>Studies in the Genomics of Life Span.</title>
        <authorList>
            <person name="Glass D."/>
        </authorList>
    </citation>
    <scope>NUCLEOTIDE SEQUENCE</scope>
    <source>
        <strain evidence="7">SUZIE</strain>
        <tissue evidence="7">Muscle</tissue>
    </source>
</reference>
<evidence type="ECO:0000256" key="3">
    <source>
        <dbReference type="ARBA" id="ARBA00023015"/>
    </source>
</evidence>
<dbReference type="GO" id="GO:0006325">
    <property type="term" value="P:chromatin organization"/>
    <property type="evidence" value="ECO:0007669"/>
    <property type="project" value="UniProtKB-KW"/>
</dbReference>
<evidence type="ECO:0000256" key="5">
    <source>
        <dbReference type="ARBA" id="ARBA00023242"/>
    </source>
</evidence>
<sequence>MQITRNLEETQIEVVAGIKEYLNVMLGTQLLYKFERPEYAEILAEHPDAPMYQGYGAPHLRRLFVQIGAMLAYTTLDEKNLSLLLNYLHGFLKHLAKTLQLCLVPVIMKWPLLNIIGKQCEEVLFAHLCLDLCKDTFVLSPSLIQMMYFEDVSV</sequence>
<evidence type="ECO:0000256" key="4">
    <source>
        <dbReference type="ARBA" id="ARBA00023163"/>
    </source>
</evidence>
<dbReference type="InterPro" id="IPR008676">
    <property type="entry name" value="MRG"/>
</dbReference>
<dbReference type="AlphaFoldDB" id="A0AA41MQZ2"/>
<keyword evidence="4" id="KW-0804">Transcription</keyword>
<evidence type="ECO:0000313" key="8">
    <source>
        <dbReference type="Proteomes" id="UP001166674"/>
    </source>
</evidence>
<evidence type="ECO:0000256" key="2">
    <source>
        <dbReference type="ARBA" id="ARBA00022853"/>
    </source>
</evidence>
<dbReference type="Gene3D" id="1.10.274.30">
    <property type="entry name" value="MRG domain"/>
    <property type="match status" value="1"/>
</dbReference>
<dbReference type="PANTHER" id="PTHR10880:SF48">
    <property type="entry name" value="MORTALITY FACTOR 4 LIKE 2"/>
    <property type="match status" value="1"/>
</dbReference>
<keyword evidence="5" id="KW-0539">Nucleus</keyword>
<proteinExistence type="predicted"/>
<dbReference type="Pfam" id="PF05712">
    <property type="entry name" value="MRG"/>
    <property type="match status" value="1"/>
</dbReference>
<dbReference type="PANTHER" id="PTHR10880">
    <property type="entry name" value="MORTALITY FACTOR 4-LIKE PROTEIN"/>
    <property type="match status" value="1"/>
</dbReference>
<dbReference type="GO" id="GO:0035267">
    <property type="term" value="C:NuA4 histone acetyltransferase complex"/>
    <property type="evidence" value="ECO:0007669"/>
    <property type="project" value="TreeGrafter"/>
</dbReference>
<dbReference type="InterPro" id="IPR026541">
    <property type="entry name" value="MRG_dom"/>
</dbReference>
<dbReference type="InterPro" id="IPR038217">
    <property type="entry name" value="MRG_C_sf"/>
</dbReference>
<dbReference type="GO" id="GO:0006355">
    <property type="term" value="P:regulation of DNA-templated transcription"/>
    <property type="evidence" value="ECO:0007669"/>
    <property type="project" value="InterPro"/>
</dbReference>
<dbReference type="Proteomes" id="UP001166674">
    <property type="component" value="Unassembled WGS sequence"/>
</dbReference>
<accession>A0AA41MQZ2</accession>
<organism evidence="7 8">
    <name type="scientific">Sciurus carolinensis</name>
    <name type="common">Eastern gray squirrel</name>
    <dbReference type="NCBI Taxonomy" id="30640"/>
    <lineage>
        <taxon>Eukaryota</taxon>
        <taxon>Metazoa</taxon>
        <taxon>Chordata</taxon>
        <taxon>Craniata</taxon>
        <taxon>Vertebrata</taxon>
        <taxon>Euteleostomi</taxon>
        <taxon>Mammalia</taxon>
        <taxon>Eutheria</taxon>
        <taxon>Euarchontoglires</taxon>
        <taxon>Glires</taxon>
        <taxon>Rodentia</taxon>
        <taxon>Sciuromorpha</taxon>
        <taxon>Sciuridae</taxon>
        <taxon>Sciurinae</taxon>
        <taxon>Sciurini</taxon>
        <taxon>Sciurus</taxon>
    </lineage>
</organism>
<name>A0AA41MQZ2_SCICA</name>
<evidence type="ECO:0000313" key="7">
    <source>
        <dbReference type="EMBL" id="MBZ3876237.1"/>
    </source>
</evidence>
<comment type="subcellular location">
    <subcellularLocation>
        <location evidence="1">Nucleus</location>
    </subcellularLocation>
</comment>
<protein>
    <submittedName>
        <fullName evidence="7">Mortality factor 4-like protein 1</fullName>
    </submittedName>
</protein>
<gene>
    <name evidence="7" type="ORF">SUZIE_136935</name>
</gene>
<evidence type="ECO:0000256" key="1">
    <source>
        <dbReference type="ARBA" id="ARBA00004123"/>
    </source>
</evidence>
<dbReference type="GO" id="GO:0005634">
    <property type="term" value="C:nucleus"/>
    <property type="evidence" value="ECO:0007669"/>
    <property type="project" value="UniProtKB-SubCell"/>
</dbReference>
<feature type="domain" description="MRG" evidence="6">
    <location>
        <begin position="11"/>
        <end position="97"/>
    </location>
</feature>
<evidence type="ECO:0000259" key="6">
    <source>
        <dbReference type="Pfam" id="PF05712"/>
    </source>
</evidence>
<keyword evidence="2" id="KW-0156">Chromatin regulator</keyword>
<keyword evidence="3" id="KW-0805">Transcription regulation</keyword>
<dbReference type="EMBL" id="JAATJV010269915">
    <property type="protein sequence ID" value="MBZ3876237.1"/>
    <property type="molecule type" value="Genomic_DNA"/>
</dbReference>
<comment type="caution">
    <text evidence="7">The sequence shown here is derived from an EMBL/GenBank/DDBJ whole genome shotgun (WGS) entry which is preliminary data.</text>
</comment>